<dbReference type="EMBL" id="PCGC01000150">
    <property type="protein sequence ID" value="PHL20350.1"/>
    <property type="molecule type" value="Genomic_DNA"/>
</dbReference>
<evidence type="ECO:0000259" key="1">
    <source>
        <dbReference type="Pfam" id="PF10979"/>
    </source>
</evidence>
<evidence type="ECO:0000313" key="5">
    <source>
        <dbReference type="Proteomes" id="UP000224303"/>
    </source>
</evidence>
<feature type="domain" description="DUF2786" evidence="1">
    <location>
        <begin position="6"/>
        <end position="41"/>
    </location>
</feature>
<reference evidence="3" key="3">
    <citation type="journal article" date="2022" name="J. Anim. Sci.">
        <title>Whole genome sequence analyses-based assessment of virulence potential and antimicrobial susceptibilities and resistance of Enterococcus faecium strains isolated from commercial swine and cattle probiotic products.</title>
        <authorList>
            <person name="Shridhar P.B."/>
            <person name="Amachawadi R.G."/>
            <person name="Tokach M."/>
            <person name="Patel I."/>
            <person name="Gangiredla J."/>
            <person name="Mammel M."/>
            <person name="Nagaraja T.G."/>
        </authorList>
    </citation>
    <scope>NUCLEOTIDE SEQUENCE</scope>
    <source>
        <strain evidence="3">EF215</strain>
    </source>
</reference>
<evidence type="ECO:0000313" key="3">
    <source>
        <dbReference type="EMBL" id="MBX4222700.1"/>
    </source>
</evidence>
<keyword evidence="2" id="KW-0614">Plasmid</keyword>
<dbReference type="Pfam" id="PF10979">
    <property type="entry name" value="DUF2786"/>
    <property type="match status" value="1"/>
</dbReference>
<evidence type="ECO:0000313" key="6">
    <source>
        <dbReference type="Proteomes" id="UP000275747"/>
    </source>
</evidence>
<dbReference type="InterPro" id="IPR024498">
    <property type="entry name" value="DUF2786"/>
</dbReference>
<protein>
    <submittedName>
        <fullName evidence="3">DUF2786 domain-containing protein</fullName>
    </submittedName>
</protein>
<evidence type="ECO:0000313" key="7">
    <source>
        <dbReference type="Proteomes" id="UP001139644"/>
    </source>
</evidence>
<dbReference type="AlphaFoldDB" id="A0A242J8W0"/>
<dbReference type="EMBL" id="JAIFOC010000057">
    <property type="protein sequence ID" value="MBX4222700.1"/>
    <property type="molecule type" value="Genomic_DNA"/>
</dbReference>
<dbReference type="Proteomes" id="UP001139644">
    <property type="component" value="Unassembled WGS sequence"/>
</dbReference>
<dbReference type="Proteomes" id="UP000224303">
    <property type="component" value="Unassembled WGS sequence"/>
</dbReference>
<organism evidence="3 7">
    <name type="scientific">Enterococcus faecium</name>
    <name type="common">Streptococcus faecium</name>
    <dbReference type="NCBI Taxonomy" id="1352"/>
    <lineage>
        <taxon>Bacteria</taxon>
        <taxon>Bacillati</taxon>
        <taxon>Bacillota</taxon>
        <taxon>Bacilli</taxon>
        <taxon>Lactobacillales</taxon>
        <taxon>Enterococcaceae</taxon>
        <taxon>Enterococcus</taxon>
    </lineage>
</organism>
<accession>A0A242J8W0</accession>
<geneLocation type="plasmid" evidence="2 6">
    <name>unnamed</name>
</geneLocation>
<proteinExistence type="predicted"/>
<dbReference type="Proteomes" id="UP000275747">
    <property type="component" value="Plasmid unnamed"/>
</dbReference>
<gene>
    <name evidence="4" type="ORF">CQR37_14935</name>
    <name evidence="2" type="ORF">D9Z05_13750</name>
    <name evidence="3" type="ORF">KYX88_07695</name>
</gene>
<sequence>MADKRKEKIQKLLALAADVNDEESMSALAKAQQLMMDYDLTEDEIFNYHEQQRIEAVETHVIYRGRPQKWLYRLFRN</sequence>
<dbReference type="EMBL" id="CP033042">
    <property type="protein sequence ID" value="AYM74296.1"/>
    <property type="molecule type" value="Genomic_DNA"/>
</dbReference>
<reference evidence="4 5" key="1">
    <citation type="submission" date="2017-10" db="EMBL/GenBank/DDBJ databases">
        <title>Draft genomes of the Enterococcus faecium isolated from human feces before and after Helicobacter pylori eradication therapy.</title>
        <authorList>
            <person name="Prianichniikov N.A."/>
            <person name="Glushchenko O.E."/>
            <person name="Malakhova M.V."/>
        </authorList>
    </citation>
    <scope>NUCLEOTIDE SEQUENCE [LARGE SCALE GENOMIC DNA]</scope>
    <source>
        <strain evidence="4 5">Hp_5-7</strain>
    </source>
</reference>
<reference evidence="2 6" key="2">
    <citation type="submission" date="2018-10" db="EMBL/GenBank/DDBJ databases">
        <title>Escaping from acidified nitrite in gastric host defense: Transcriptomic basis for resistance to free nitrous acid in Enterococcus faecalis.</title>
        <authorList>
            <person name="Yu Z."/>
            <person name="Shi D."/>
            <person name="Liu W."/>
            <person name="Meng F."/>
        </authorList>
    </citation>
    <scope>NUCLEOTIDE SEQUENCE [LARGE SCALE GENOMIC DNA]</scope>
    <source>
        <strain evidence="2 6">JE1</strain>
        <plasmid evidence="2 6">unnamed</plasmid>
    </source>
</reference>
<name>A0A242J8W0_ENTFC</name>
<evidence type="ECO:0000313" key="2">
    <source>
        <dbReference type="EMBL" id="AYM74296.1"/>
    </source>
</evidence>
<evidence type="ECO:0000313" key="4">
    <source>
        <dbReference type="EMBL" id="PHL20350.1"/>
    </source>
</evidence>